<evidence type="ECO:0000313" key="1">
    <source>
        <dbReference type="EMBL" id="EFP82972.1"/>
    </source>
</evidence>
<reference evidence="2" key="2">
    <citation type="journal article" date="2011" name="Proc. Natl. Acad. Sci. U.S.A.">
        <title>Obligate biotrophy features unraveled by the genomic analysis of rust fungi.</title>
        <authorList>
            <person name="Duplessis S."/>
            <person name="Cuomo C.A."/>
            <person name="Lin Y.-C."/>
            <person name="Aerts A."/>
            <person name="Tisserant E."/>
            <person name="Veneault-Fourrey C."/>
            <person name="Joly D.L."/>
            <person name="Hacquard S."/>
            <person name="Amselem J."/>
            <person name="Cantarel B.L."/>
            <person name="Chiu R."/>
            <person name="Coutinho P.M."/>
            <person name="Feau N."/>
            <person name="Field M."/>
            <person name="Frey P."/>
            <person name="Gelhaye E."/>
            <person name="Goldberg J."/>
            <person name="Grabherr M.G."/>
            <person name="Kodira C.D."/>
            <person name="Kohler A."/>
            <person name="Kuees U."/>
            <person name="Lindquist E.A."/>
            <person name="Lucas S.M."/>
            <person name="Mago R."/>
            <person name="Mauceli E."/>
            <person name="Morin E."/>
            <person name="Murat C."/>
            <person name="Pangilinan J.L."/>
            <person name="Park R."/>
            <person name="Pearson M."/>
            <person name="Quesneville H."/>
            <person name="Rouhier N."/>
            <person name="Sakthikumar S."/>
            <person name="Salamov A.A."/>
            <person name="Schmutz J."/>
            <person name="Selles B."/>
            <person name="Shapiro H."/>
            <person name="Tanguay P."/>
            <person name="Tuskan G.A."/>
            <person name="Henrissat B."/>
            <person name="Van de Peer Y."/>
            <person name="Rouze P."/>
            <person name="Ellis J.G."/>
            <person name="Dodds P.N."/>
            <person name="Schein J.E."/>
            <person name="Zhong S."/>
            <person name="Hamelin R.C."/>
            <person name="Grigoriev I.V."/>
            <person name="Szabo L.J."/>
            <person name="Martin F."/>
        </authorList>
    </citation>
    <scope>NUCLEOTIDE SEQUENCE [LARGE SCALE GENOMIC DNA]</scope>
    <source>
        <strain evidence="2">CRL 75-36-700-3 / race SCCL</strain>
    </source>
</reference>
<organism evidence="1 2">
    <name type="scientific">Puccinia graminis f. sp. tritici (strain CRL 75-36-700-3 / race SCCL)</name>
    <name type="common">Black stem rust fungus</name>
    <dbReference type="NCBI Taxonomy" id="418459"/>
    <lineage>
        <taxon>Eukaryota</taxon>
        <taxon>Fungi</taxon>
        <taxon>Dikarya</taxon>
        <taxon>Basidiomycota</taxon>
        <taxon>Pucciniomycotina</taxon>
        <taxon>Pucciniomycetes</taxon>
        <taxon>Pucciniales</taxon>
        <taxon>Pucciniaceae</taxon>
        <taxon>Puccinia</taxon>
    </lineage>
</organism>
<dbReference type="Proteomes" id="UP000008783">
    <property type="component" value="Unassembled WGS sequence"/>
</dbReference>
<accession>E3KFE5</accession>
<dbReference type="AlphaFoldDB" id="E3KFE5"/>
<dbReference type="InParanoid" id="E3KFE5"/>
<dbReference type="KEGG" id="pgr:PGTG_09940"/>
<name>E3KFE5_PUCGT</name>
<sequence length="107" mass="11705">MGRASAPLNRCVLLLRGELGRSQALSERQYRPGLFGGRTDALVRSLCDAPRWYQDDTEPVQGYTSGVIAMAPQGFFSPPPALQARKVKEGRVKYSALRSAPPESQKA</sequence>
<dbReference type="VEuPathDB" id="FungiDB:PGTG_09940"/>
<keyword evidence="2" id="KW-1185">Reference proteome</keyword>
<evidence type="ECO:0000313" key="2">
    <source>
        <dbReference type="Proteomes" id="UP000008783"/>
    </source>
</evidence>
<gene>
    <name evidence="1" type="ORF">PGTG_09940</name>
</gene>
<dbReference type="EMBL" id="DS178284">
    <property type="protein sequence ID" value="EFP82972.1"/>
    <property type="molecule type" value="Genomic_DNA"/>
</dbReference>
<dbReference type="HOGENOM" id="CLU_2211258_0_0_1"/>
<protein>
    <submittedName>
        <fullName evidence="1">Uncharacterized protein</fullName>
    </submittedName>
</protein>
<dbReference type="GeneID" id="10544683"/>
<proteinExistence type="predicted"/>
<dbReference type="RefSeq" id="XP_003327391.1">
    <property type="nucleotide sequence ID" value="XM_003327343.1"/>
</dbReference>
<reference key="1">
    <citation type="submission" date="2007-01" db="EMBL/GenBank/DDBJ databases">
        <title>The Genome Sequence of Puccinia graminis f. sp. tritici Strain CRL 75-36-700-3.</title>
        <authorList>
            <consortium name="The Broad Institute Genome Sequencing Platform"/>
            <person name="Birren B."/>
            <person name="Lander E."/>
            <person name="Galagan J."/>
            <person name="Nusbaum C."/>
            <person name="Devon K."/>
            <person name="Cuomo C."/>
            <person name="Jaffe D."/>
            <person name="Butler J."/>
            <person name="Alvarez P."/>
            <person name="Gnerre S."/>
            <person name="Grabherr M."/>
            <person name="Mauceli E."/>
            <person name="Brockman W."/>
            <person name="Young S."/>
            <person name="LaButti K."/>
            <person name="Sykes S."/>
            <person name="DeCaprio D."/>
            <person name="Crawford M."/>
            <person name="Koehrsen M."/>
            <person name="Engels R."/>
            <person name="Montgomery P."/>
            <person name="Pearson M."/>
            <person name="Howarth C."/>
            <person name="Larson L."/>
            <person name="White J."/>
            <person name="Zeng Q."/>
            <person name="Kodira C."/>
            <person name="Yandava C."/>
            <person name="Alvarado L."/>
            <person name="O'Leary S."/>
            <person name="Szabo L."/>
            <person name="Dean R."/>
            <person name="Schein J."/>
        </authorList>
    </citation>
    <scope>NUCLEOTIDE SEQUENCE</scope>
    <source>
        <strain>CRL 75-36-700-3</strain>
    </source>
</reference>